<dbReference type="PANTHER" id="PTHR11133:SF22">
    <property type="entry name" value="ALPHA-AMINOADIPIC SEMIALDEHYDE SYNTHASE, MITOCHONDRIAL"/>
    <property type="match status" value="1"/>
</dbReference>
<dbReference type="PANTHER" id="PTHR11133">
    <property type="entry name" value="SACCHAROPINE DEHYDROGENASE"/>
    <property type="match status" value="1"/>
</dbReference>
<dbReference type="FunFam" id="3.30.360.10:FF:000008">
    <property type="entry name" value="Alpha-aminoadipic semialdehyde synthase, mitochondrial"/>
    <property type="match status" value="1"/>
</dbReference>
<name>A0AB34IDD0_PRYPA</name>
<keyword evidence="4" id="KW-0560">Oxidoreductase</keyword>
<evidence type="ECO:0000256" key="7">
    <source>
        <dbReference type="ARBA" id="ARBA00025744"/>
    </source>
</evidence>
<dbReference type="Proteomes" id="UP001515480">
    <property type="component" value="Unassembled WGS sequence"/>
</dbReference>
<comment type="caution">
    <text evidence="10">The sequence shown here is derived from an EMBL/GenBank/DDBJ whole genome shotgun (WGS) entry which is preliminary data.</text>
</comment>
<dbReference type="Pfam" id="PF05222">
    <property type="entry name" value="AlaDh_PNT_N"/>
    <property type="match status" value="1"/>
</dbReference>
<dbReference type="FunFam" id="3.40.50.720:FF:000087">
    <property type="entry name" value="alpha-aminoadipic semialdehyde synthase, mitochondrial"/>
    <property type="match status" value="1"/>
</dbReference>
<dbReference type="GO" id="GO:0019878">
    <property type="term" value="P:lysine biosynthetic process via aminoadipic acid"/>
    <property type="evidence" value="ECO:0007669"/>
    <property type="project" value="TreeGrafter"/>
</dbReference>
<dbReference type="SMART" id="SM01002">
    <property type="entry name" value="AlaDh_PNT_C"/>
    <property type="match status" value="1"/>
</dbReference>
<evidence type="ECO:0000259" key="8">
    <source>
        <dbReference type="SMART" id="SM01002"/>
    </source>
</evidence>
<dbReference type="InterPro" id="IPR007698">
    <property type="entry name" value="AlaDH/PNT_NAD(H)-bd"/>
</dbReference>
<gene>
    <name evidence="10" type="ORF">AB1Y20_014613</name>
</gene>
<dbReference type="SUPFAM" id="SSF51735">
    <property type="entry name" value="NAD(P)-binding Rossmann-fold domains"/>
    <property type="match status" value="1"/>
</dbReference>
<dbReference type="Pfam" id="PF04455">
    <property type="entry name" value="Saccharop_dh_N"/>
    <property type="match status" value="1"/>
</dbReference>
<evidence type="ECO:0000313" key="10">
    <source>
        <dbReference type="EMBL" id="KAL1495973.1"/>
    </source>
</evidence>
<feature type="domain" description="Alanine dehydrogenase/pyridine nucleotide transhydrogenase NAD(H)-binding" evidence="8">
    <location>
        <begin position="180"/>
        <end position="380"/>
    </location>
</feature>
<evidence type="ECO:0000256" key="3">
    <source>
        <dbReference type="ARBA" id="ARBA00022857"/>
    </source>
</evidence>
<dbReference type="InterPro" id="IPR043009">
    <property type="entry name" value="LOR/SDH_bifunc_enz_cons_dom_sf"/>
</dbReference>
<evidence type="ECO:0000313" key="11">
    <source>
        <dbReference type="Proteomes" id="UP001515480"/>
    </source>
</evidence>
<dbReference type="Gene3D" id="3.30.70.2690">
    <property type="entry name" value="LOR/SDH bifunctional enzyme, conserved domain"/>
    <property type="match status" value="1"/>
</dbReference>
<dbReference type="Gene3D" id="1.10.1870.10">
    <property type="entry name" value="Domain 3, Saccharopine reductase"/>
    <property type="match status" value="1"/>
</dbReference>
<evidence type="ECO:0000259" key="9">
    <source>
        <dbReference type="SMART" id="SM01003"/>
    </source>
</evidence>
<dbReference type="AlphaFoldDB" id="A0AB34IDD0"/>
<evidence type="ECO:0000256" key="4">
    <source>
        <dbReference type="ARBA" id="ARBA00023002"/>
    </source>
</evidence>
<sequence>MRRTIGVVREAYSKWERRAPLTPEHVATLISRHNIEVLVQPSSKRVFLDREYLAAGATITEDLSSASAILGVKQVPVDALLPGKTYVMFSHTVKAQPENMRLLDACLERRIRLIDYECVRREGKTSAPRLIAFGEFAGKSGLINGLRGVGERLLSLGHSTPFLSIGATYSYPDYKAACDALARVGERVQAYGLPAEHAPFVVGIVGTGNVSRGVQHALRQLGGCLEMVAPHELPALSRLAGTTGEHQHKVYGCVVPLEYQVQPLGASSHVAVDREEYYACPEKYRPIFHEEIAPHLSLLATAMYWDRRFPKLLTAAQLAHLRAAGHARLVGVADITCDVDGAVEMLVRSSSVEEPFYMYDVERRQECARGSEGDGVLVMGVDILPAELPREASEHFGEALLPFVDGLVSSDPTEPFERQAMSAGGKLPAELWAATITANGQLTPSFQFIPAMRRANERQSCQSKHAPTSDPLLLQGSTVVAIKGHLFDFGVINAVLDVVEAASAHFAIIETSVTPLMPSTVLLQLTVEQGRGALDEVLSDVRDVVAANPDARASIQELPDFCEGVYDRTLSRASKRPASHARRHVVVMGAGMCAKPAVEFLSRDRSTMVTVVSSLDGEAAALCKSLRRPNLAAVSKSAAPADRDDWAAVCDLIASADGVLSLLPAGMHPAIATACVRGRTPLVTASYISEEMAALHEKAEAAGVPLLCEMGLDPGMDHMSALRIIADAQARGGTVTSFSSVCGGLPAPECADNPLMYKFSWSPAGVMAAAENSATYRRAGEVVRVAANELLRSAEPLRQGRLARVLNLEVLPNRDSLPYGVLYGIDDTAADVFRGTLRYAGWSSLMADFKELGLTDATSPLPQGAEDWKQLSAALRIESRSSAAALECLRWLGAFDEARPLVGSSPRAAFSALLQERLAYGPAERDAVFMEHTLEVSFPTASDRRKERISSSLVVYGTPGETAMSKTVGLTAAIGLTCLMRGDGTLRGGVFTPTHPAVYQYCLDALNNEGLSFVEHTSSL</sequence>
<evidence type="ECO:0000256" key="5">
    <source>
        <dbReference type="ARBA" id="ARBA00023027"/>
    </source>
</evidence>
<dbReference type="InterPro" id="IPR007886">
    <property type="entry name" value="AlaDH/PNT_N"/>
</dbReference>
<proteinExistence type="inferred from homology"/>
<dbReference type="InterPro" id="IPR032095">
    <property type="entry name" value="Sacchrp_dh-like_C"/>
</dbReference>
<keyword evidence="6" id="KW-0511">Multifunctional enzyme</keyword>
<dbReference type="InterPro" id="IPR051168">
    <property type="entry name" value="AASS"/>
</dbReference>
<dbReference type="Gene3D" id="3.30.360.10">
    <property type="entry name" value="Dihydrodipicolinate Reductase, domain 2"/>
    <property type="match status" value="1"/>
</dbReference>
<dbReference type="GO" id="GO:0004753">
    <property type="term" value="F:saccharopine dehydrogenase activity"/>
    <property type="evidence" value="ECO:0007669"/>
    <property type="project" value="TreeGrafter"/>
</dbReference>
<organism evidence="10 11">
    <name type="scientific">Prymnesium parvum</name>
    <name type="common">Toxic golden alga</name>
    <dbReference type="NCBI Taxonomy" id="97485"/>
    <lineage>
        <taxon>Eukaryota</taxon>
        <taxon>Haptista</taxon>
        <taxon>Haptophyta</taxon>
        <taxon>Prymnesiophyceae</taxon>
        <taxon>Prymnesiales</taxon>
        <taxon>Prymnesiaceae</taxon>
        <taxon>Prymnesium</taxon>
    </lineage>
</organism>
<comment type="pathway">
    <text evidence="2">Amino-acid degradation; L-lysine degradation via saccharopine pathway; glutaryl-CoA from L-lysine: step 2/6.</text>
</comment>
<evidence type="ECO:0008006" key="12">
    <source>
        <dbReference type="Google" id="ProtNLM"/>
    </source>
</evidence>
<keyword evidence="3" id="KW-0521">NADP</keyword>
<dbReference type="Gene3D" id="3.40.50.720">
    <property type="entry name" value="NAD(P)-binding Rossmann-like Domain"/>
    <property type="match status" value="3"/>
</dbReference>
<dbReference type="InterPro" id="IPR036291">
    <property type="entry name" value="NAD(P)-bd_dom_sf"/>
</dbReference>
<evidence type="ECO:0000256" key="1">
    <source>
        <dbReference type="ARBA" id="ARBA00004682"/>
    </source>
</evidence>
<dbReference type="InterPro" id="IPR005097">
    <property type="entry name" value="Sacchrp_dh_NADP-bd"/>
</dbReference>
<dbReference type="InterPro" id="IPR007545">
    <property type="entry name" value="LOR/SDH_bifunc_enz_cons_dom"/>
</dbReference>
<dbReference type="GO" id="GO:0005737">
    <property type="term" value="C:cytoplasm"/>
    <property type="evidence" value="ECO:0007669"/>
    <property type="project" value="TreeGrafter"/>
</dbReference>
<dbReference type="SUPFAM" id="SSF55347">
    <property type="entry name" value="Glyceraldehyde-3-phosphate dehydrogenase-like, C-terminal domain"/>
    <property type="match status" value="1"/>
</dbReference>
<dbReference type="Pfam" id="PF03435">
    <property type="entry name" value="Sacchrp_dh_NADP"/>
    <property type="match status" value="1"/>
</dbReference>
<feature type="domain" description="Alanine dehydrogenase/pyridine nucleotide transhydrogenase N-terminal" evidence="9">
    <location>
        <begin position="6"/>
        <end position="137"/>
    </location>
</feature>
<evidence type="ECO:0000256" key="6">
    <source>
        <dbReference type="ARBA" id="ARBA00023268"/>
    </source>
</evidence>
<reference evidence="10 11" key="1">
    <citation type="journal article" date="2024" name="Science">
        <title>Giant polyketide synthase enzymes in the biosynthesis of giant marine polyether toxins.</title>
        <authorList>
            <person name="Fallon T.R."/>
            <person name="Shende V.V."/>
            <person name="Wierzbicki I.H."/>
            <person name="Pendleton A.L."/>
            <person name="Watervoot N.F."/>
            <person name="Auber R.P."/>
            <person name="Gonzalez D.J."/>
            <person name="Wisecaver J.H."/>
            <person name="Moore B.S."/>
        </authorList>
    </citation>
    <scope>NUCLEOTIDE SEQUENCE [LARGE SCALE GENOMIC DNA]</scope>
    <source>
        <strain evidence="10 11">12B1</strain>
    </source>
</reference>
<evidence type="ECO:0000256" key="2">
    <source>
        <dbReference type="ARBA" id="ARBA00004720"/>
    </source>
</evidence>
<keyword evidence="5" id="KW-0520">NAD</keyword>
<dbReference type="Pfam" id="PF16653">
    <property type="entry name" value="Sacchrp_dh_C"/>
    <property type="match status" value="1"/>
</dbReference>
<accession>A0AB34IDD0</accession>
<protein>
    <recommendedName>
        <fullName evidence="12">Saccharopine dehydrogenase (NAD(+), L-glutamate-forming)</fullName>
    </recommendedName>
</protein>
<dbReference type="SUPFAM" id="SSF52283">
    <property type="entry name" value="Formate/glycerate dehydrogenase catalytic domain-like"/>
    <property type="match status" value="1"/>
</dbReference>
<comment type="pathway">
    <text evidence="1">Amino-acid degradation; L-lysine degradation via saccharopine pathway; glutaryl-CoA from L-lysine: step 1/6.</text>
</comment>
<dbReference type="SMART" id="SM01003">
    <property type="entry name" value="AlaDh_PNT_N"/>
    <property type="match status" value="1"/>
</dbReference>
<comment type="similarity">
    <text evidence="7">In the C-terminal section; belongs to the saccharopine dehydrogenase family.</text>
</comment>
<keyword evidence="11" id="KW-1185">Reference proteome</keyword>
<dbReference type="CDD" id="cd12189">
    <property type="entry name" value="LKR_SDH_like"/>
    <property type="match status" value="1"/>
</dbReference>
<dbReference type="EMBL" id="JBGBPQ010000030">
    <property type="protein sequence ID" value="KAL1495973.1"/>
    <property type="molecule type" value="Genomic_DNA"/>
</dbReference>